<dbReference type="EMBL" id="JACXVP010000012">
    <property type="protein sequence ID" value="KAG5572219.1"/>
    <property type="molecule type" value="Genomic_DNA"/>
</dbReference>
<accession>A0A9J5W968</accession>
<protein>
    <recommendedName>
        <fullName evidence="1">DUF7588 domain-containing protein</fullName>
    </recommendedName>
</protein>
<name>A0A9J5W968_SOLCO</name>
<evidence type="ECO:0000259" key="1">
    <source>
        <dbReference type="Pfam" id="PF24496"/>
    </source>
</evidence>
<evidence type="ECO:0000313" key="2">
    <source>
        <dbReference type="EMBL" id="KAG5572219.1"/>
    </source>
</evidence>
<dbReference type="Proteomes" id="UP000824120">
    <property type="component" value="Chromosome 12"/>
</dbReference>
<dbReference type="AlphaFoldDB" id="A0A9J5W968"/>
<feature type="domain" description="DUF7588" evidence="1">
    <location>
        <begin position="11"/>
        <end position="59"/>
    </location>
</feature>
<dbReference type="Pfam" id="PF24496">
    <property type="entry name" value="DUF7588"/>
    <property type="match status" value="1"/>
</dbReference>
<organism evidence="2 3">
    <name type="scientific">Solanum commersonii</name>
    <name type="common">Commerson's wild potato</name>
    <name type="synonym">Commerson's nightshade</name>
    <dbReference type="NCBI Taxonomy" id="4109"/>
    <lineage>
        <taxon>Eukaryota</taxon>
        <taxon>Viridiplantae</taxon>
        <taxon>Streptophyta</taxon>
        <taxon>Embryophyta</taxon>
        <taxon>Tracheophyta</taxon>
        <taxon>Spermatophyta</taxon>
        <taxon>Magnoliopsida</taxon>
        <taxon>eudicotyledons</taxon>
        <taxon>Gunneridae</taxon>
        <taxon>Pentapetalae</taxon>
        <taxon>asterids</taxon>
        <taxon>lamiids</taxon>
        <taxon>Solanales</taxon>
        <taxon>Solanaceae</taxon>
        <taxon>Solanoideae</taxon>
        <taxon>Solaneae</taxon>
        <taxon>Solanum</taxon>
    </lineage>
</organism>
<reference evidence="2 3" key="1">
    <citation type="submission" date="2020-09" db="EMBL/GenBank/DDBJ databases">
        <title>De no assembly of potato wild relative species, Solanum commersonii.</title>
        <authorList>
            <person name="Cho K."/>
        </authorList>
    </citation>
    <scope>NUCLEOTIDE SEQUENCE [LARGE SCALE GENOMIC DNA]</scope>
    <source>
        <strain evidence="2">LZ3.2</strain>
        <tissue evidence="2">Leaf</tissue>
    </source>
</reference>
<dbReference type="InterPro" id="IPR056010">
    <property type="entry name" value="DUF7588"/>
</dbReference>
<keyword evidence="3" id="KW-1185">Reference proteome</keyword>
<comment type="caution">
    <text evidence="2">The sequence shown here is derived from an EMBL/GenBank/DDBJ whole genome shotgun (WGS) entry which is preliminary data.</text>
</comment>
<proteinExistence type="predicted"/>
<gene>
    <name evidence="2" type="ORF">H5410_061985</name>
</gene>
<evidence type="ECO:0000313" key="3">
    <source>
        <dbReference type="Proteomes" id="UP000824120"/>
    </source>
</evidence>
<sequence length="236" mass="27623">MNLQVINESSSKTWFFDTYSAEDLHNISQEFYETCALHNHIMLFVPWFITSYLPLFINVLERSHKDESGITFTTFQKFIENDVATRSLDKKLDDLMTLIVHIISDLKSSEQASTSKQPNVLPTHIQRPPEIQDFVFKHLYDLEKLLDKKFSEFGAQPINLSENFADKMETTFDLKNQVDLEISKLRGYPKKNSGNTKYAHQPNMQTYYYPRPTPQDVLIKEINFTFISSMKDLDFI</sequence>